<organism evidence="6 7">
    <name type="scientific">Iocasia fonsfrigidae</name>
    <dbReference type="NCBI Taxonomy" id="2682810"/>
    <lineage>
        <taxon>Bacteria</taxon>
        <taxon>Bacillati</taxon>
        <taxon>Bacillota</taxon>
        <taxon>Clostridia</taxon>
        <taxon>Halanaerobiales</taxon>
        <taxon>Halanaerobiaceae</taxon>
        <taxon>Iocasia</taxon>
    </lineage>
</organism>
<gene>
    <name evidence="6" type="ORF">GM661_12085</name>
</gene>
<evidence type="ECO:0000256" key="4">
    <source>
        <dbReference type="PROSITE-ProRule" id="PRU00236"/>
    </source>
</evidence>
<evidence type="ECO:0000256" key="2">
    <source>
        <dbReference type="ARBA" id="ARBA00022679"/>
    </source>
</evidence>
<keyword evidence="4" id="KW-0479">Metal-binding</keyword>
<feature type="active site" description="Proton acceptor" evidence="4">
    <location>
        <position position="119"/>
    </location>
</feature>
<dbReference type="Gene3D" id="3.40.50.1220">
    <property type="entry name" value="TPP-binding domain"/>
    <property type="match status" value="1"/>
</dbReference>
<dbReference type="KEGG" id="ifn:GM661_12085"/>
<dbReference type="PANTHER" id="PTHR11085">
    <property type="entry name" value="NAD-DEPENDENT PROTEIN DEACYLASE SIRTUIN-5, MITOCHONDRIAL-RELATED"/>
    <property type="match status" value="1"/>
</dbReference>
<dbReference type="PANTHER" id="PTHR11085:SF4">
    <property type="entry name" value="NAD-DEPENDENT PROTEIN DEACYLASE"/>
    <property type="match status" value="1"/>
</dbReference>
<dbReference type="NCBIfam" id="NF001752">
    <property type="entry name" value="PRK00481.1-1"/>
    <property type="match status" value="1"/>
</dbReference>
<feature type="binding site" evidence="4">
    <location>
        <position position="145"/>
    </location>
    <ligand>
        <name>Zn(2+)</name>
        <dbReference type="ChEBI" id="CHEBI:29105"/>
    </ligand>
</feature>
<keyword evidence="3" id="KW-0520">NAD</keyword>
<keyword evidence="2" id="KW-0808">Transferase</keyword>
<dbReference type="InterPro" id="IPR026590">
    <property type="entry name" value="Ssirtuin_cat_dom"/>
</dbReference>
<sequence>MLTSSHDKERLASWIKGAKSMVVLTGAGISTESGIPDFRSKNGLYQKQNAFYRSILENEYDRFYGFCKDLFGKYGDSQPNAAHEIMAKWEDESYVSAVITQNIDGLHQKAGSRNVLELHGTMNRASCMDCGKPAPARDFYEKIGCQYCGGRLRPDIVLFGDQLPEDILKRSFQYCQEADLVLVIGSSLIVSPACDLPFHSRGKKVLINKDEVDKKNMFDLLLYGSAGDILKDVDNFIE</sequence>
<dbReference type="RefSeq" id="WP_230867054.1">
    <property type="nucleotide sequence ID" value="NZ_CP046640.1"/>
</dbReference>
<reference evidence="6" key="1">
    <citation type="submission" date="2019-12" db="EMBL/GenBank/DDBJ databases">
        <authorList>
            <person name="zhang j."/>
            <person name="sun C.M."/>
        </authorList>
    </citation>
    <scope>NUCLEOTIDE SEQUENCE</scope>
    <source>
        <strain evidence="6">NS-1</strain>
    </source>
</reference>
<accession>A0A8A7KG17</accession>
<dbReference type="Pfam" id="PF02146">
    <property type="entry name" value="SIR2"/>
    <property type="match status" value="1"/>
</dbReference>
<dbReference type="Gene3D" id="3.30.1600.10">
    <property type="entry name" value="SIR2/SIRT2 'Small Domain"/>
    <property type="match status" value="1"/>
</dbReference>
<dbReference type="GO" id="GO:0017136">
    <property type="term" value="F:histone deacetylase activity, NAD-dependent"/>
    <property type="evidence" value="ECO:0007669"/>
    <property type="project" value="TreeGrafter"/>
</dbReference>
<dbReference type="CDD" id="cd01407">
    <property type="entry name" value="SIR2-fam"/>
    <property type="match status" value="1"/>
</dbReference>
<feature type="domain" description="Deacetylase sirtuin-type" evidence="5">
    <location>
        <begin position="1"/>
        <end position="238"/>
    </location>
</feature>
<name>A0A8A7KG17_9FIRM</name>
<dbReference type="EC" id="2.3.1.286" evidence="1"/>
<evidence type="ECO:0000259" key="5">
    <source>
        <dbReference type="PROSITE" id="PS50305"/>
    </source>
</evidence>
<proteinExistence type="predicted"/>
<dbReference type="InterPro" id="IPR026591">
    <property type="entry name" value="Sirtuin_cat_small_dom_sf"/>
</dbReference>
<protein>
    <recommendedName>
        <fullName evidence="1">protein acetyllysine N-acetyltransferase</fullName>
        <ecNumber evidence="1">2.3.1.286</ecNumber>
    </recommendedName>
</protein>
<evidence type="ECO:0000313" key="6">
    <source>
        <dbReference type="EMBL" id="QTL98648.1"/>
    </source>
</evidence>
<dbReference type="GO" id="GO:0070403">
    <property type="term" value="F:NAD+ binding"/>
    <property type="evidence" value="ECO:0007669"/>
    <property type="project" value="InterPro"/>
</dbReference>
<feature type="binding site" evidence="4">
    <location>
        <position position="148"/>
    </location>
    <ligand>
        <name>Zn(2+)</name>
        <dbReference type="ChEBI" id="CHEBI:29105"/>
    </ligand>
</feature>
<dbReference type="GO" id="GO:0046872">
    <property type="term" value="F:metal ion binding"/>
    <property type="evidence" value="ECO:0007669"/>
    <property type="project" value="UniProtKB-KW"/>
</dbReference>
<evidence type="ECO:0000256" key="3">
    <source>
        <dbReference type="ARBA" id="ARBA00023027"/>
    </source>
</evidence>
<dbReference type="InterPro" id="IPR050134">
    <property type="entry name" value="NAD-dep_sirtuin_deacylases"/>
</dbReference>
<dbReference type="InterPro" id="IPR029035">
    <property type="entry name" value="DHS-like_NAD/FAD-binding_dom"/>
</dbReference>
<keyword evidence="4" id="KW-0862">Zinc</keyword>
<evidence type="ECO:0000313" key="7">
    <source>
        <dbReference type="Proteomes" id="UP000665020"/>
    </source>
</evidence>
<feature type="binding site" evidence="4">
    <location>
        <position position="127"/>
    </location>
    <ligand>
        <name>Zn(2+)</name>
        <dbReference type="ChEBI" id="CHEBI:29105"/>
    </ligand>
</feature>
<dbReference type="SUPFAM" id="SSF52467">
    <property type="entry name" value="DHS-like NAD/FAD-binding domain"/>
    <property type="match status" value="1"/>
</dbReference>
<dbReference type="EMBL" id="CP046640">
    <property type="protein sequence ID" value="QTL98648.1"/>
    <property type="molecule type" value="Genomic_DNA"/>
</dbReference>
<evidence type="ECO:0000256" key="1">
    <source>
        <dbReference type="ARBA" id="ARBA00012928"/>
    </source>
</evidence>
<feature type="binding site" evidence="4">
    <location>
        <position position="130"/>
    </location>
    <ligand>
        <name>Zn(2+)</name>
        <dbReference type="ChEBI" id="CHEBI:29105"/>
    </ligand>
</feature>
<dbReference type="PROSITE" id="PS50305">
    <property type="entry name" value="SIRTUIN"/>
    <property type="match status" value="1"/>
</dbReference>
<dbReference type="AlphaFoldDB" id="A0A8A7KG17"/>
<dbReference type="Proteomes" id="UP000665020">
    <property type="component" value="Chromosome"/>
</dbReference>
<dbReference type="InterPro" id="IPR003000">
    <property type="entry name" value="Sirtuin"/>
</dbReference>
<keyword evidence="7" id="KW-1185">Reference proteome</keyword>